<keyword evidence="6" id="KW-1185">Reference proteome</keyword>
<evidence type="ECO:0000256" key="2">
    <source>
        <dbReference type="ARBA" id="ARBA00022679"/>
    </source>
</evidence>
<keyword evidence="3 5" id="KW-0012">Acyltransferase</keyword>
<dbReference type="OrthoDB" id="319710at2"/>
<protein>
    <submittedName>
        <fullName evidence="5">1-acyl-sn-glycerol-3-phosphate acyltransferase</fullName>
    </submittedName>
</protein>
<dbReference type="RefSeq" id="WP_114280078.1">
    <property type="nucleotide sequence ID" value="NZ_QPJY01000006.1"/>
</dbReference>
<feature type="domain" description="Phospholipid/glycerol acyltransferase" evidence="4">
    <location>
        <begin position="69"/>
        <end position="182"/>
    </location>
</feature>
<evidence type="ECO:0000256" key="1">
    <source>
        <dbReference type="ARBA" id="ARBA00005189"/>
    </source>
</evidence>
<dbReference type="PANTHER" id="PTHR10434:SF11">
    <property type="entry name" value="1-ACYL-SN-GLYCEROL-3-PHOSPHATE ACYLTRANSFERASE"/>
    <property type="match status" value="1"/>
</dbReference>
<dbReference type="SUPFAM" id="SSF69593">
    <property type="entry name" value="Glycerol-3-phosphate (1)-acyltransferase"/>
    <property type="match status" value="1"/>
</dbReference>
<dbReference type="SMART" id="SM00563">
    <property type="entry name" value="PlsC"/>
    <property type="match status" value="1"/>
</dbReference>
<dbReference type="CDD" id="cd07989">
    <property type="entry name" value="LPLAT_AGPAT-like"/>
    <property type="match status" value="1"/>
</dbReference>
<gene>
    <name evidence="5" type="ORF">DFQ59_10693</name>
</gene>
<dbReference type="GO" id="GO:0006654">
    <property type="term" value="P:phosphatidic acid biosynthetic process"/>
    <property type="evidence" value="ECO:0007669"/>
    <property type="project" value="TreeGrafter"/>
</dbReference>
<dbReference type="GO" id="GO:0003841">
    <property type="term" value="F:1-acylglycerol-3-phosphate O-acyltransferase activity"/>
    <property type="evidence" value="ECO:0007669"/>
    <property type="project" value="TreeGrafter"/>
</dbReference>
<evidence type="ECO:0000256" key="3">
    <source>
        <dbReference type="ARBA" id="ARBA00023315"/>
    </source>
</evidence>
<name>A0A369C8J2_9GAMM</name>
<evidence type="ECO:0000259" key="4">
    <source>
        <dbReference type="SMART" id="SM00563"/>
    </source>
</evidence>
<sequence>MTIPVLPWAAAALLLALVLWRLDRAVRSAAVADWGHRGLNWLDGLNRLFCRHWHRLQADAVDLPESGGAIVVANHVSGLDPLLMIAACRRPLHFMIATEEYHRYGLTWLFRAIGCIPVDRSGRPERALRAAARALERGHVVALFPHGRIHLDSDPPRRLRPGAAWLSELTDTPIYPLRIDGVRGQGKTVLAVVPRSRARVTAHPPIQAHVTGKRDSLDQLARILDAARVESPRQDPI</sequence>
<accession>A0A369C8J2</accession>
<organism evidence="5 6">
    <name type="scientific">Thioalbus denitrificans</name>
    <dbReference type="NCBI Taxonomy" id="547122"/>
    <lineage>
        <taxon>Bacteria</taxon>
        <taxon>Pseudomonadati</taxon>
        <taxon>Pseudomonadota</taxon>
        <taxon>Gammaproteobacteria</taxon>
        <taxon>Chromatiales</taxon>
        <taxon>Ectothiorhodospiraceae</taxon>
        <taxon>Thioalbus</taxon>
    </lineage>
</organism>
<dbReference type="InterPro" id="IPR002123">
    <property type="entry name" value="Plipid/glycerol_acylTrfase"/>
</dbReference>
<comment type="pathway">
    <text evidence="1">Lipid metabolism.</text>
</comment>
<dbReference type="EMBL" id="QPJY01000006">
    <property type="protein sequence ID" value="RCX29861.1"/>
    <property type="molecule type" value="Genomic_DNA"/>
</dbReference>
<dbReference type="Proteomes" id="UP000252707">
    <property type="component" value="Unassembled WGS sequence"/>
</dbReference>
<dbReference type="AlphaFoldDB" id="A0A369C8J2"/>
<keyword evidence="2 5" id="KW-0808">Transferase</keyword>
<dbReference type="Pfam" id="PF01553">
    <property type="entry name" value="Acyltransferase"/>
    <property type="match status" value="1"/>
</dbReference>
<reference evidence="5 6" key="1">
    <citation type="submission" date="2018-07" db="EMBL/GenBank/DDBJ databases">
        <title>Genomic Encyclopedia of Type Strains, Phase IV (KMG-IV): sequencing the most valuable type-strain genomes for metagenomic binning, comparative biology and taxonomic classification.</title>
        <authorList>
            <person name="Goeker M."/>
        </authorList>
    </citation>
    <scope>NUCLEOTIDE SEQUENCE [LARGE SCALE GENOMIC DNA]</scope>
    <source>
        <strain evidence="5 6">DSM 26407</strain>
    </source>
</reference>
<proteinExistence type="predicted"/>
<evidence type="ECO:0000313" key="5">
    <source>
        <dbReference type="EMBL" id="RCX29861.1"/>
    </source>
</evidence>
<evidence type="ECO:0000313" key="6">
    <source>
        <dbReference type="Proteomes" id="UP000252707"/>
    </source>
</evidence>
<dbReference type="PANTHER" id="PTHR10434">
    <property type="entry name" value="1-ACYL-SN-GLYCEROL-3-PHOSPHATE ACYLTRANSFERASE"/>
    <property type="match status" value="1"/>
</dbReference>
<comment type="caution">
    <text evidence="5">The sequence shown here is derived from an EMBL/GenBank/DDBJ whole genome shotgun (WGS) entry which is preliminary data.</text>
</comment>